<protein>
    <submittedName>
        <fullName evidence="4">Amidase domain-containing protein</fullName>
    </submittedName>
</protein>
<reference evidence="4" key="1">
    <citation type="submission" date="2022-11" db="UniProtKB">
        <authorList>
            <consortium name="WormBaseParasite"/>
        </authorList>
    </citation>
    <scope>IDENTIFICATION</scope>
</reference>
<dbReference type="GO" id="GO:0012505">
    <property type="term" value="C:endomembrane system"/>
    <property type="evidence" value="ECO:0007669"/>
    <property type="project" value="TreeGrafter"/>
</dbReference>
<dbReference type="PANTHER" id="PTHR43372:SF4">
    <property type="entry name" value="FATTY-ACID AMIDE HYDROLASE 2"/>
    <property type="match status" value="1"/>
</dbReference>
<keyword evidence="3" id="KW-1185">Reference proteome</keyword>
<evidence type="ECO:0000259" key="2">
    <source>
        <dbReference type="Pfam" id="PF01425"/>
    </source>
</evidence>
<evidence type="ECO:0000256" key="1">
    <source>
        <dbReference type="ARBA" id="ARBA00009199"/>
    </source>
</evidence>
<dbReference type="PROSITE" id="PS00571">
    <property type="entry name" value="AMIDASES"/>
    <property type="match status" value="1"/>
</dbReference>
<evidence type="ECO:0000313" key="3">
    <source>
        <dbReference type="Proteomes" id="UP000887565"/>
    </source>
</evidence>
<accession>A0A915HSS5</accession>
<evidence type="ECO:0000313" key="4">
    <source>
        <dbReference type="WBParaSite" id="nRc.2.0.1.t04973-RA"/>
    </source>
</evidence>
<dbReference type="InterPro" id="IPR023631">
    <property type="entry name" value="Amidase_dom"/>
</dbReference>
<proteinExistence type="inferred from homology"/>
<comment type="similarity">
    <text evidence="1">Belongs to the amidase family.</text>
</comment>
<dbReference type="Pfam" id="PF01425">
    <property type="entry name" value="Amidase"/>
    <property type="match status" value="1"/>
</dbReference>
<name>A0A915HSS5_ROMCU</name>
<organism evidence="3 4">
    <name type="scientific">Romanomermis culicivorax</name>
    <name type="common">Nematode worm</name>
    <dbReference type="NCBI Taxonomy" id="13658"/>
    <lineage>
        <taxon>Eukaryota</taxon>
        <taxon>Metazoa</taxon>
        <taxon>Ecdysozoa</taxon>
        <taxon>Nematoda</taxon>
        <taxon>Enoplea</taxon>
        <taxon>Dorylaimia</taxon>
        <taxon>Mermithida</taxon>
        <taxon>Mermithoidea</taxon>
        <taxon>Mermithidae</taxon>
        <taxon>Romanomermis</taxon>
    </lineage>
</organism>
<dbReference type="Gene3D" id="3.90.1300.10">
    <property type="entry name" value="Amidase signature (AS) domain"/>
    <property type="match status" value="1"/>
</dbReference>
<dbReference type="WBParaSite" id="nRc.2.0.1.t04973-RA">
    <property type="protein sequence ID" value="nRc.2.0.1.t04973-RA"/>
    <property type="gene ID" value="nRc.2.0.1.g04973"/>
</dbReference>
<dbReference type="PANTHER" id="PTHR43372">
    <property type="entry name" value="FATTY-ACID AMIDE HYDROLASE"/>
    <property type="match status" value="1"/>
</dbReference>
<dbReference type="OMA" id="MHEDTTD"/>
<dbReference type="AlphaFoldDB" id="A0A915HSS5"/>
<feature type="domain" description="Amidase" evidence="2">
    <location>
        <begin position="3"/>
        <end position="212"/>
    </location>
</feature>
<dbReference type="InterPro" id="IPR036928">
    <property type="entry name" value="AS_sf"/>
</dbReference>
<dbReference type="SUPFAM" id="SSF75304">
    <property type="entry name" value="Amidase signature (AS) enzymes"/>
    <property type="match status" value="1"/>
</dbReference>
<sequence>MFEDADVVALIKKAGAIIVCTTNTSEMCMWYESSNTIYGRTSNPYDSRCTSGGSSGGQGALVGAAAFPFAVGSDLAGSIRIPAYFNGIFGHKTSRNIISQKGIHPQAKGPQMDLYAMGPMCRYAEDLVPMLKVLAGPNLHLLSLDAKDDGLENMILKEYLFVHVDLRNLRIFYMTEIDTITSPRVDHELKECIHEITKYFRTEYDIMCYKLDLEYMHWALSIWLDDMDAPGSPSFGQEICNLEGEVNPVLELFKWSFGQSNHTYPALTLALVEKFLHRMGTDHERQYVKSMGQTLYRQLEDLLSNLAPPINKKLTDSEADNVVDILSSDDFHWSDRFSNNRRRCEAVFLFPPHPVLPPYHNQSCLTPFTFQYTAIFNSLGLPVTCCP</sequence>
<dbReference type="InterPro" id="IPR020556">
    <property type="entry name" value="Amidase_CS"/>
</dbReference>
<dbReference type="InterPro" id="IPR052739">
    <property type="entry name" value="FAAH2"/>
</dbReference>
<dbReference type="Proteomes" id="UP000887565">
    <property type="component" value="Unplaced"/>
</dbReference>